<evidence type="ECO:0000313" key="1">
    <source>
        <dbReference type="EMBL" id="KAJ7372231.1"/>
    </source>
</evidence>
<dbReference type="OrthoDB" id="20524at2759"/>
<comment type="caution">
    <text evidence="1">The sequence shown here is derived from an EMBL/GenBank/DDBJ whole genome shotgun (WGS) entry which is preliminary data.</text>
</comment>
<dbReference type="Proteomes" id="UP001163046">
    <property type="component" value="Unassembled WGS sequence"/>
</dbReference>
<name>A0A9W9YZH4_9CNID</name>
<dbReference type="AlphaFoldDB" id="A0A9W9YZH4"/>
<protein>
    <submittedName>
        <fullName evidence="1">Uncharacterized protein</fullName>
    </submittedName>
</protein>
<accession>A0A9W9YZH4</accession>
<proteinExistence type="predicted"/>
<dbReference type="EMBL" id="MU826837">
    <property type="protein sequence ID" value="KAJ7372231.1"/>
    <property type="molecule type" value="Genomic_DNA"/>
</dbReference>
<organism evidence="1 2">
    <name type="scientific">Desmophyllum pertusum</name>
    <dbReference type="NCBI Taxonomy" id="174260"/>
    <lineage>
        <taxon>Eukaryota</taxon>
        <taxon>Metazoa</taxon>
        <taxon>Cnidaria</taxon>
        <taxon>Anthozoa</taxon>
        <taxon>Hexacorallia</taxon>
        <taxon>Scleractinia</taxon>
        <taxon>Caryophylliina</taxon>
        <taxon>Caryophylliidae</taxon>
        <taxon>Desmophyllum</taxon>
    </lineage>
</organism>
<sequence>MDPEVTAIQKIQSNGNRPEEWLEFLALQQSRAAAGLTDETCRHLLYLYERAVSQIPAEENKRNFSYARLLVDLQNYKRESLKMMQEVTFQLARSNAKHFAVVFVAWAQFELSTGDKSKCRGLLRKGKDSGGTTQGVAVKSL</sequence>
<dbReference type="Gene3D" id="1.25.40.10">
    <property type="entry name" value="Tetratricopeptide repeat domain"/>
    <property type="match status" value="1"/>
</dbReference>
<keyword evidence="2" id="KW-1185">Reference proteome</keyword>
<gene>
    <name evidence="1" type="ORF">OS493_019675</name>
</gene>
<reference evidence="1" key="1">
    <citation type="submission" date="2023-01" db="EMBL/GenBank/DDBJ databases">
        <title>Genome assembly of the deep-sea coral Lophelia pertusa.</title>
        <authorList>
            <person name="Herrera S."/>
            <person name="Cordes E."/>
        </authorList>
    </citation>
    <scope>NUCLEOTIDE SEQUENCE</scope>
    <source>
        <strain evidence="1">USNM1676648</strain>
        <tissue evidence="1">Polyp</tissue>
    </source>
</reference>
<dbReference type="InterPro" id="IPR011990">
    <property type="entry name" value="TPR-like_helical_dom_sf"/>
</dbReference>
<evidence type="ECO:0000313" key="2">
    <source>
        <dbReference type="Proteomes" id="UP001163046"/>
    </source>
</evidence>